<organism evidence="3 4">
    <name type="scientific">Mycena maculata</name>
    <dbReference type="NCBI Taxonomy" id="230809"/>
    <lineage>
        <taxon>Eukaryota</taxon>
        <taxon>Fungi</taxon>
        <taxon>Dikarya</taxon>
        <taxon>Basidiomycota</taxon>
        <taxon>Agaricomycotina</taxon>
        <taxon>Agaricomycetes</taxon>
        <taxon>Agaricomycetidae</taxon>
        <taxon>Agaricales</taxon>
        <taxon>Marasmiineae</taxon>
        <taxon>Mycenaceae</taxon>
        <taxon>Mycena</taxon>
    </lineage>
</organism>
<evidence type="ECO:0000313" key="3">
    <source>
        <dbReference type="EMBL" id="KAJ7773634.1"/>
    </source>
</evidence>
<dbReference type="PROSITE" id="PS50181">
    <property type="entry name" value="FBOX"/>
    <property type="match status" value="1"/>
</dbReference>
<evidence type="ECO:0000259" key="2">
    <source>
        <dbReference type="PROSITE" id="PS50181"/>
    </source>
</evidence>
<comment type="caution">
    <text evidence="3">The sequence shown here is derived from an EMBL/GenBank/DDBJ whole genome shotgun (WGS) entry which is preliminary data.</text>
</comment>
<reference evidence="3" key="1">
    <citation type="submission" date="2023-03" db="EMBL/GenBank/DDBJ databases">
        <title>Massive genome expansion in bonnet fungi (Mycena s.s.) driven by repeated elements and novel gene families across ecological guilds.</title>
        <authorList>
            <consortium name="Lawrence Berkeley National Laboratory"/>
            <person name="Harder C.B."/>
            <person name="Miyauchi S."/>
            <person name="Viragh M."/>
            <person name="Kuo A."/>
            <person name="Thoen E."/>
            <person name="Andreopoulos B."/>
            <person name="Lu D."/>
            <person name="Skrede I."/>
            <person name="Drula E."/>
            <person name="Henrissat B."/>
            <person name="Morin E."/>
            <person name="Kohler A."/>
            <person name="Barry K."/>
            <person name="LaButti K."/>
            <person name="Morin E."/>
            <person name="Salamov A."/>
            <person name="Lipzen A."/>
            <person name="Mereny Z."/>
            <person name="Hegedus B."/>
            <person name="Baldrian P."/>
            <person name="Stursova M."/>
            <person name="Weitz H."/>
            <person name="Taylor A."/>
            <person name="Grigoriev I.V."/>
            <person name="Nagy L.G."/>
            <person name="Martin F."/>
            <person name="Kauserud H."/>
        </authorList>
    </citation>
    <scope>NUCLEOTIDE SEQUENCE</scope>
    <source>
        <strain evidence="3">CBHHK188m</strain>
    </source>
</reference>
<dbReference type="EMBL" id="JARJLG010000017">
    <property type="protein sequence ID" value="KAJ7773634.1"/>
    <property type="molecule type" value="Genomic_DNA"/>
</dbReference>
<name>A0AAD7K1A2_9AGAR</name>
<keyword evidence="4" id="KW-1185">Reference proteome</keyword>
<evidence type="ECO:0000256" key="1">
    <source>
        <dbReference type="SAM" id="MobiDB-lite"/>
    </source>
</evidence>
<gene>
    <name evidence="3" type="ORF">DFH07DRAFT_801322</name>
</gene>
<dbReference type="AlphaFoldDB" id="A0AAD7K1A2"/>
<protein>
    <recommendedName>
        <fullName evidence="2">F-box domain-containing protein</fullName>
    </recommendedName>
</protein>
<feature type="domain" description="F-box" evidence="2">
    <location>
        <begin position="1"/>
        <end position="49"/>
    </location>
</feature>
<proteinExistence type="predicted"/>
<accession>A0AAD7K1A2</accession>
<feature type="compositionally biased region" description="Polar residues" evidence="1">
    <location>
        <begin position="432"/>
        <end position="453"/>
    </location>
</feature>
<feature type="region of interest" description="Disordered" evidence="1">
    <location>
        <begin position="432"/>
        <end position="462"/>
    </location>
</feature>
<sequence>MVPLLPEDVWRCVASFIPYRQLLPLISVNKAFYNIVMNAKYQEIHWTMLNGSMIKSLARLRTPSIAGRVRRLHVRAWFIEYLIQRESLMAPSCVVNSTRWLSRRLRRPSTSTSSPLSTGHDILASMTTAVRLMTQVTEYSFEWRDLSPTTDTLRFLTATRTAFGASLRKLTLHAPLANFANLLSTVDFENLEELELHFDHDNHVDAHSAKLLRETIAPFVNHFRRSIWSLLIASASKMDLSPLLSALEEFPHLRTFRAYLAFDAAHLADPRGLVQILRLNSETLLNVELARSFVASSDAAPNPASTWPALSLALSSERNALLNLRTLRLPLLATFDATMVCLRKSADTLTRLCLVDSFLTEKELVELVQNFAHRPFDSGLRYLNVGLVFLTVDVFDLLASRLPGLLNLNLLLADGVIGRVVATLLSSVKHLSGTSTPTGNSVIWGSGRSGSSTHPRRGRSGC</sequence>
<dbReference type="InterPro" id="IPR001810">
    <property type="entry name" value="F-box_dom"/>
</dbReference>
<dbReference type="Proteomes" id="UP001215280">
    <property type="component" value="Unassembled WGS sequence"/>
</dbReference>
<evidence type="ECO:0000313" key="4">
    <source>
        <dbReference type="Proteomes" id="UP001215280"/>
    </source>
</evidence>